<sequence length="964" mass="96422">MPTFDQLPLATTVSGGDLLAIEQNGTTNAAPVDLLLGGTQPKLTIASGMLLGRVGIGPGAPEPVGVGPGLAISNGQLTADPAQLAPLDSPAFQGTPTAPTQPAGDASNALATTAFVQAHVPPVVPTTLLGDVTGVGVGTVVATLPDITAPGTYAKVVVNSKGQVIGSGALAAADVAGLAKVASSGKFGDLTGALPVADASAATVKPTGATTARSLATRGADRLNVLDFGAVANGTTATAAAINAAITAAAALPMGGEVFLPAGKYRIDMSAASVVVKAGVVLRGAGRGKTVLFIDDSKGGGGAGGSNAGISNIGAGATWTPIADVHLRDMTLQGTRGQNGQNVTASVFLVQLKNISNVSVQDCEFLDARGFSLGLVAGSDVMVRGNRVARSNFDSIAVWDVANVTITDNQISMSGDDSISVHSNDATAAPVRSGVVIAGNTISDGPGIHVLGAKTAVISGNVIRRARVSGINVGFDAFYHQGNTPNLGVQIIDNVIEDVFDPSGFIPGSTVAAYIRVGGSSRQAGGGASAPGMPVSAIGSVTDLYGAGVGNFYLNGQSNTDGSNSVTGAAASPGGHWLRVEGNTLVRTLPAVSAWSQWGYGTALQVGVFGAYNGAMTEAMLSHAGIHVTGAMRNSRIAGNIIQTTGPNAIEFDYAVSDMDYDGLEIVGNQIADFGQFGIFWPTSVISNQRIRIAGNTLDGDPFFKSSGRGPNGTWGSAGSPSIALYLAFLSGADIEGNHFRNVKLPVSQAAGVLNVLRRNVVHCNPAAIGTSTANQGVGTVPAAGEDFTHVIEVCDPGDANYGRMLSATVFSSAAQPASGTYVTGHFVASSAPAVVNGQPFLGWKRLTTGNRHVAGVDWAAVSGAGGAGAAPLLLLSSTYTASGAISPADNVALVNAAGAVAMTLGAGGSDGHEIVVKRFGAGAVTLTATIDGMAGAAVTMNSASIKEAVSLAWSQPLNSWLMI</sequence>
<dbReference type="InterPro" id="IPR011050">
    <property type="entry name" value="Pectin_lyase_fold/virulence"/>
</dbReference>
<feature type="region of interest" description="Disordered" evidence="1">
    <location>
        <begin position="85"/>
        <end position="106"/>
    </location>
</feature>
<accession>A0AA42CEW7</accession>
<dbReference type="Gene3D" id="2.160.20.10">
    <property type="entry name" value="Single-stranded right-handed beta-helix, Pectin lyase-like"/>
    <property type="match status" value="2"/>
</dbReference>
<dbReference type="InterPro" id="IPR006626">
    <property type="entry name" value="PbH1"/>
</dbReference>
<dbReference type="EMBL" id="JAPDNT010000021">
    <property type="protein sequence ID" value="MCW3476553.1"/>
    <property type="molecule type" value="Genomic_DNA"/>
</dbReference>
<name>A0AA42CEW7_9PROT</name>
<evidence type="ECO:0000313" key="3">
    <source>
        <dbReference type="EMBL" id="MCW3476553.1"/>
    </source>
</evidence>
<gene>
    <name evidence="3" type="ORF">OL599_18475</name>
</gene>
<protein>
    <submittedName>
        <fullName evidence="3">Right-handed parallel beta-helix repeat-containing protein</fullName>
    </submittedName>
</protein>
<dbReference type="RefSeq" id="WP_264715359.1">
    <property type="nucleotide sequence ID" value="NZ_JAPDNT010000021.1"/>
</dbReference>
<evidence type="ECO:0000259" key="2">
    <source>
        <dbReference type="Pfam" id="PF12708"/>
    </source>
</evidence>
<dbReference type="SMART" id="SM00710">
    <property type="entry name" value="PbH1"/>
    <property type="match status" value="7"/>
</dbReference>
<comment type="caution">
    <text evidence="3">The sequence shown here is derived from an EMBL/GenBank/DDBJ whole genome shotgun (WGS) entry which is preliminary data.</text>
</comment>
<dbReference type="AlphaFoldDB" id="A0AA42CEW7"/>
<proteinExistence type="predicted"/>
<evidence type="ECO:0000313" key="4">
    <source>
        <dbReference type="Proteomes" id="UP001165679"/>
    </source>
</evidence>
<organism evidence="3 4">
    <name type="scientific">Limobrevibacterium gyesilva</name>
    <dbReference type="NCBI Taxonomy" id="2991712"/>
    <lineage>
        <taxon>Bacteria</taxon>
        <taxon>Pseudomonadati</taxon>
        <taxon>Pseudomonadota</taxon>
        <taxon>Alphaproteobacteria</taxon>
        <taxon>Acetobacterales</taxon>
        <taxon>Acetobacteraceae</taxon>
        <taxon>Limobrevibacterium</taxon>
    </lineage>
</organism>
<dbReference type="Pfam" id="PF12708">
    <property type="entry name" value="Pect-lyase_RHGA_epim"/>
    <property type="match status" value="1"/>
</dbReference>
<reference evidence="3" key="2">
    <citation type="submission" date="2022-10" db="EMBL/GenBank/DDBJ databases">
        <authorList>
            <person name="Trinh H.N."/>
        </authorList>
    </citation>
    <scope>NUCLEOTIDE SEQUENCE</scope>
    <source>
        <strain evidence="3">RN2-1</strain>
    </source>
</reference>
<feature type="domain" description="Rhamnogalacturonase A/B/Epimerase-like pectate lyase" evidence="2">
    <location>
        <begin position="224"/>
        <end position="422"/>
    </location>
</feature>
<evidence type="ECO:0000256" key="1">
    <source>
        <dbReference type="SAM" id="MobiDB-lite"/>
    </source>
</evidence>
<reference evidence="3" key="1">
    <citation type="submission" date="2022-09" db="EMBL/GenBank/DDBJ databases">
        <title>Rhodovastum sp. nov. RN2-1 isolated from soil in Seongnam, South Korea.</title>
        <authorList>
            <person name="Le N.T."/>
        </authorList>
    </citation>
    <scope>NUCLEOTIDE SEQUENCE</scope>
    <source>
        <strain evidence="3">RN2-1</strain>
    </source>
</reference>
<keyword evidence="4" id="KW-1185">Reference proteome</keyword>
<dbReference type="SUPFAM" id="SSF51126">
    <property type="entry name" value="Pectin lyase-like"/>
    <property type="match status" value="1"/>
</dbReference>
<dbReference type="Proteomes" id="UP001165679">
    <property type="component" value="Unassembled WGS sequence"/>
</dbReference>
<dbReference type="InterPro" id="IPR012334">
    <property type="entry name" value="Pectin_lyas_fold"/>
</dbReference>
<dbReference type="InterPro" id="IPR024535">
    <property type="entry name" value="RHGA/B-epi-like_pectate_lyase"/>
</dbReference>